<gene>
    <name evidence="2" type="ORF">C2E20_5412</name>
</gene>
<feature type="compositionally biased region" description="Basic and acidic residues" evidence="1">
    <location>
        <begin position="98"/>
        <end position="112"/>
    </location>
</feature>
<keyword evidence="3" id="KW-1185">Reference proteome</keyword>
<comment type="caution">
    <text evidence="2">The sequence shown here is derived from an EMBL/GenBank/DDBJ whole genome shotgun (WGS) entry which is preliminary data.</text>
</comment>
<name>A0A2P6VBG2_9CHLO</name>
<evidence type="ECO:0000313" key="2">
    <source>
        <dbReference type="EMBL" id="PSC71432.1"/>
    </source>
</evidence>
<protein>
    <submittedName>
        <fullName evidence="2">Microtubule-associated Asp</fullName>
    </submittedName>
</protein>
<dbReference type="EMBL" id="LHPF02000015">
    <property type="protein sequence ID" value="PSC71432.1"/>
    <property type="molecule type" value="Genomic_DNA"/>
</dbReference>
<proteinExistence type="predicted"/>
<dbReference type="Proteomes" id="UP000239649">
    <property type="component" value="Unassembled WGS sequence"/>
</dbReference>
<evidence type="ECO:0000313" key="3">
    <source>
        <dbReference type="Proteomes" id="UP000239649"/>
    </source>
</evidence>
<feature type="region of interest" description="Disordered" evidence="1">
    <location>
        <begin position="1"/>
        <end position="112"/>
    </location>
</feature>
<accession>A0A2P6VBG2</accession>
<dbReference type="OrthoDB" id="568267at2759"/>
<dbReference type="AlphaFoldDB" id="A0A2P6VBG2"/>
<reference evidence="2 3" key="1">
    <citation type="journal article" date="2018" name="Plant J.">
        <title>Genome sequences of Chlorella sorokiniana UTEX 1602 and Micractinium conductrix SAG 241.80: implications to maltose excretion by a green alga.</title>
        <authorList>
            <person name="Arriola M.B."/>
            <person name="Velmurugan N."/>
            <person name="Zhang Y."/>
            <person name="Plunkett M.H."/>
            <person name="Hondzo H."/>
            <person name="Barney B.M."/>
        </authorList>
    </citation>
    <scope>NUCLEOTIDE SEQUENCE [LARGE SCALE GENOMIC DNA]</scope>
    <source>
        <strain evidence="2 3">SAG 241.80</strain>
    </source>
</reference>
<feature type="compositionally biased region" description="Basic and acidic residues" evidence="1">
    <location>
        <begin position="14"/>
        <end position="24"/>
    </location>
</feature>
<sequence>MAEPPGLGMSLEDIITKQQRDQDRGGGYGKQQRRSSQGSGRGGGGGGDRGGGRRSGGGRGGGGRYGGGGERMEEEWSGGGGMRQRHEQRRPQGQVQRQQERDPVAYREEQSCFQDRDGGDIVFRFKRTDLVRIDGSGNITLTSGGYHNSVTLASLNDALNLIGIRVTCPSGDVASGDWSISDGRTLTRIADGVVLPAKGTQHAGRGRQLLQAFNNPHHAQQAAAAAASNAAATMAGIMPFTGFVPPGVPAGRITVVTPMGGGPAAAAGGAHRPSVFARLGGKQQQQQQQQRFAPY</sequence>
<evidence type="ECO:0000256" key="1">
    <source>
        <dbReference type="SAM" id="MobiDB-lite"/>
    </source>
</evidence>
<feature type="compositionally biased region" description="Gly residues" evidence="1">
    <location>
        <begin position="39"/>
        <end position="69"/>
    </location>
</feature>
<organism evidence="2 3">
    <name type="scientific">Micractinium conductrix</name>
    <dbReference type="NCBI Taxonomy" id="554055"/>
    <lineage>
        <taxon>Eukaryota</taxon>
        <taxon>Viridiplantae</taxon>
        <taxon>Chlorophyta</taxon>
        <taxon>core chlorophytes</taxon>
        <taxon>Trebouxiophyceae</taxon>
        <taxon>Chlorellales</taxon>
        <taxon>Chlorellaceae</taxon>
        <taxon>Chlorella clade</taxon>
        <taxon>Micractinium</taxon>
    </lineage>
</organism>